<dbReference type="Pfam" id="PF03441">
    <property type="entry name" value="FAD_binding_7"/>
    <property type="match status" value="1"/>
</dbReference>
<comment type="cofactor">
    <cofactor evidence="1">
        <name>FAD</name>
        <dbReference type="ChEBI" id="CHEBI:57692"/>
    </cofactor>
</comment>
<dbReference type="PROSITE" id="PS00394">
    <property type="entry name" value="DNA_PHOTOLYASES_1_1"/>
    <property type="match status" value="1"/>
</dbReference>
<dbReference type="InterPro" id="IPR018394">
    <property type="entry name" value="DNA_photolyase_1_CS_C"/>
</dbReference>
<dbReference type="Gene3D" id="3.40.50.620">
    <property type="entry name" value="HUPs"/>
    <property type="match status" value="1"/>
</dbReference>
<accession>A0A6C0CFH5</accession>
<dbReference type="GO" id="GO:0003677">
    <property type="term" value="F:DNA binding"/>
    <property type="evidence" value="ECO:0007669"/>
    <property type="project" value="TreeGrafter"/>
</dbReference>
<keyword evidence="5" id="KW-0472">Membrane</keyword>
<feature type="transmembrane region" description="Helical" evidence="5">
    <location>
        <begin position="7"/>
        <end position="23"/>
    </location>
</feature>
<dbReference type="Pfam" id="PF00875">
    <property type="entry name" value="DNA_photolyase"/>
    <property type="match status" value="1"/>
</dbReference>
<dbReference type="Gene3D" id="1.25.40.80">
    <property type="match status" value="1"/>
</dbReference>
<dbReference type="Gene3D" id="1.10.579.10">
    <property type="entry name" value="DNA Cyclobutane Dipyrimidine Photolyase, subunit A, domain 3"/>
    <property type="match status" value="1"/>
</dbReference>
<reference evidence="7" key="1">
    <citation type="journal article" date="2020" name="Nature">
        <title>Giant virus diversity and host interactions through global metagenomics.</title>
        <authorList>
            <person name="Schulz F."/>
            <person name="Roux S."/>
            <person name="Paez-Espino D."/>
            <person name="Jungbluth S."/>
            <person name="Walsh D.A."/>
            <person name="Denef V.J."/>
            <person name="McMahon K.D."/>
            <person name="Konstantinidis K.T."/>
            <person name="Eloe-Fadrosh E.A."/>
            <person name="Kyrpides N.C."/>
            <person name="Woyke T."/>
        </authorList>
    </citation>
    <scope>NUCLEOTIDE SEQUENCE</scope>
    <source>
        <strain evidence="7">GVMAG-M-3300020727-4</strain>
    </source>
</reference>
<organism evidence="7">
    <name type="scientific">viral metagenome</name>
    <dbReference type="NCBI Taxonomy" id="1070528"/>
    <lineage>
        <taxon>unclassified sequences</taxon>
        <taxon>metagenomes</taxon>
        <taxon>organismal metagenomes</taxon>
    </lineage>
</organism>
<evidence type="ECO:0000256" key="2">
    <source>
        <dbReference type="ARBA" id="ARBA00022630"/>
    </source>
</evidence>
<dbReference type="GO" id="GO:0003904">
    <property type="term" value="F:deoxyribodipyrimidine photo-lyase activity"/>
    <property type="evidence" value="ECO:0007669"/>
    <property type="project" value="TreeGrafter"/>
</dbReference>
<dbReference type="GO" id="GO:0005634">
    <property type="term" value="C:nucleus"/>
    <property type="evidence" value="ECO:0007669"/>
    <property type="project" value="TreeGrafter"/>
</dbReference>
<evidence type="ECO:0000256" key="5">
    <source>
        <dbReference type="SAM" id="Phobius"/>
    </source>
</evidence>
<dbReference type="EMBL" id="MN739404">
    <property type="protein sequence ID" value="QHT03037.1"/>
    <property type="molecule type" value="Genomic_DNA"/>
</dbReference>
<dbReference type="InterPro" id="IPR014729">
    <property type="entry name" value="Rossmann-like_a/b/a_fold"/>
</dbReference>
<proteinExistence type="predicted"/>
<dbReference type="GO" id="GO:0005737">
    <property type="term" value="C:cytoplasm"/>
    <property type="evidence" value="ECO:0007669"/>
    <property type="project" value="TreeGrafter"/>
</dbReference>
<dbReference type="SUPFAM" id="SSF52425">
    <property type="entry name" value="Cryptochrome/photolyase, N-terminal domain"/>
    <property type="match status" value="1"/>
</dbReference>
<keyword evidence="5" id="KW-1133">Transmembrane helix</keyword>
<evidence type="ECO:0000256" key="1">
    <source>
        <dbReference type="ARBA" id="ARBA00001974"/>
    </source>
</evidence>
<dbReference type="PANTHER" id="PTHR11455:SF18">
    <property type="entry name" value="SI:CH1073-390K14.1"/>
    <property type="match status" value="1"/>
</dbReference>
<keyword evidence="5" id="KW-0812">Transmembrane</keyword>
<dbReference type="PROSITE" id="PS51645">
    <property type="entry name" value="PHR_CRY_ALPHA_BETA"/>
    <property type="match status" value="1"/>
</dbReference>
<dbReference type="InterPro" id="IPR036134">
    <property type="entry name" value="Crypto/Photolyase_FAD-like_sf"/>
</dbReference>
<feature type="domain" description="Photolyase/cryptochrome alpha/beta" evidence="6">
    <location>
        <begin position="17"/>
        <end position="148"/>
    </location>
</feature>
<dbReference type="AlphaFoldDB" id="A0A6C0CFH5"/>
<evidence type="ECO:0000256" key="3">
    <source>
        <dbReference type="ARBA" id="ARBA00022827"/>
    </source>
</evidence>
<dbReference type="InterPro" id="IPR006050">
    <property type="entry name" value="DNA_photolyase_N"/>
</dbReference>
<keyword evidence="4" id="KW-0157">Chromophore</keyword>
<protein>
    <recommendedName>
        <fullName evidence="6">Photolyase/cryptochrome alpha/beta domain-containing protein</fullName>
    </recommendedName>
</protein>
<dbReference type="GO" id="GO:0071949">
    <property type="term" value="F:FAD binding"/>
    <property type="evidence" value="ECO:0007669"/>
    <property type="project" value="TreeGrafter"/>
</dbReference>
<evidence type="ECO:0000313" key="7">
    <source>
        <dbReference type="EMBL" id="QHT03037.1"/>
    </source>
</evidence>
<dbReference type="InterPro" id="IPR036155">
    <property type="entry name" value="Crypto/Photolyase_N_sf"/>
</dbReference>
<dbReference type="PRINTS" id="PR00147">
    <property type="entry name" value="DNAPHOTLYASE"/>
</dbReference>
<evidence type="ECO:0000256" key="4">
    <source>
        <dbReference type="ARBA" id="ARBA00022991"/>
    </source>
</evidence>
<keyword evidence="3" id="KW-0274">FAD</keyword>
<dbReference type="GO" id="GO:0006139">
    <property type="term" value="P:nucleobase-containing compound metabolic process"/>
    <property type="evidence" value="ECO:0007669"/>
    <property type="project" value="UniProtKB-ARBA"/>
</dbReference>
<dbReference type="GO" id="GO:0043153">
    <property type="term" value="P:entrainment of circadian clock by photoperiod"/>
    <property type="evidence" value="ECO:0007669"/>
    <property type="project" value="TreeGrafter"/>
</dbReference>
<dbReference type="GO" id="GO:0032922">
    <property type="term" value="P:circadian regulation of gene expression"/>
    <property type="evidence" value="ECO:0007669"/>
    <property type="project" value="TreeGrafter"/>
</dbReference>
<keyword evidence="2" id="KW-0285">Flavoprotein</keyword>
<sequence>MPMSNDNNCVIIIYNIMIVLFIFRRDLRTFDNTTLNFIKSKYPKASILPIFIFNKIQIDEKINKYYSKNSAQFLFESLDDLNNNLKELNFYYTDNEIDIINKINKKFKLDCIAYNKDYTPYAKKRDYEIEKYAKQNKIEIISKEDYTLHDIGTILKDDKKPYLKYTPFYNKSILKIPNPVNPNTKFNFIKDPSSSLLNQMNFIRPIENKNIFVNGGRKNALLILNKLKTGYYDKYDSEREYPFLNKTTRLSAYIKFGCVSIREIYFSLPIKHGIIRELFWHDFYAIITFYFPYIFEKSFLTKYEKVKWDYNEVLLNKWKSGMTGFPIVDAAMRQLNESGWMHNRCRMIVASFLTKNLFMYWKHGEKYFASKLVDYDPSSNNGGWQWCASTGTDCQPYFRIFSPLQQLKKYDKDCQYVKKWIPELRNVPNKIILNWETKNKDININYPKPILDIKETSKLFIKRFKEI</sequence>
<evidence type="ECO:0000259" key="6">
    <source>
        <dbReference type="PROSITE" id="PS51645"/>
    </source>
</evidence>
<dbReference type="InterPro" id="IPR002081">
    <property type="entry name" value="Cryptochrome/DNA_photolyase_1"/>
</dbReference>
<dbReference type="SUPFAM" id="SSF48173">
    <property type="entry name" value="Cryptochrome/photolyase FAD-binding domain"/>
    <property type="match status" value="1"/>
</dbReference>
<dbReference type="PROSITE" id="PS00691">
    <property type="entry name" value="DNA_PHOTOLYASES_1_2"/>
    <property type="match status" value="1"/>
</dbReference>
<dbReference type="GO" id="GO:0006950">
    <property type="term" value="P:response to stress"/>
    <property type="evidence" value="ECO:0007669"/>
    <property type="project" value="UniProtKB-ARBA"/>
</dbReference>
<name>A0A6C0CFH5_9ZZZZ</name>
<dbReference type="PANTHER" id="PTHR11455">
    <property type="entry name" value="CRYPTOCHROME"/>
    <property type="match status" value="1"/>
</dbReference>
<dbReference type="InterPro" id="IPR005101">
    <property type="entry name" value="Cryptochr/Photolyase_FAD-bd"/>
</dbReference>